<dbReference type="AlphaFoldDB" id="A0A3Q7EEV3"/>
<dbReference type="OMA" id="TIKQESC"/>
<dbReference type="InterPro" id="IPR006912">
    <property type="entry name" value="Harbinger_derived_prot"/>
</dbReference>
<dbReference type="PANTHER" id="PTHR47150:SF7">
    <property type="entry name" value="NUCLEASE"/>
    <property type="match status" value="1"/>
</dbReference>
<dbReference type="EnsemblPlants" id="Solyc01g057820.1.1">
    <property type="protein sequence ID" value="Solyc01g057820.1.1.1"/>
    <property type="gene ID" value="Solyc01g057820.1"/>
</dbReference>
<protein>
    <submittedName>
        <fullName evidence="1">Uncharacterized protein</fullName>
    </submittedName>
</protein>
<dbReference type="Proteomes" id="UP000004994">
    <property type="component" value="Chromosome 1"/>
</dbReference>
<evidence type="ECO:0000313" key="1">
    <source>
        <dbReference type="EnsemblPlants" id="Solyc01g057820.1.1.1"/>
    </source>
</evidence>
<dbReference type="Gramene" id="Solyc01g057820.1.1">
    <property type="protein sequence ID" value="Solyc01g057820.1.1.1"/>
    <property type="gene ID" value="Solyc01g057820.1"/>
</dbReference>
<organism evidence="1">
    <name type="scientific">Solanum lycopersicum</name>
    <name type="common">Tomato</name>
    <name type="synonym">Lycopersicon esculentum</name>
    <dbReference type="NCBI Taxonomy" id="4081"/>
    <lineage>
        <taxon>Eukaryota</taxon>
        <taxon>Viridiplantae</taxon>
        <taxon>Streptophyta</taxon>
        <taxon>Embryophyta</taxon>
        <taxon>Tracheophyta</taxon>
        <taxon>Spermatophyta</taxon>
        <taxon>Magnoliopsida</taxon>
        <taxon>eudicotyledons</taxon>
        <taxon>Gunneridae</taxon>
        <taxon>Pentapetalae</taxon>
        <taxon>asterids</taxon>
        <taxon>lamiids</taxon>
        <taxon>Solanales</taxon>
        <taxon>Solanaceae</taxon>
        <taxon>Solanoideae</taxon>
        <taxon>Solaneae</taxon>
        <taxon>Solanum</taxon>
        <taxon>Solanum subgen. Lycopersicon</taxon>
    </lineage>
</organism>
<accession>A0A3Q7EEV3</accession>
<dbReference type="InParanoid" id="A0A3Q7EEV3"/>
<sequence>MGHYLAVGIYPKWFTFVQTTRDPHSQKKKYFTIKQESCRKDVESVFRVLQSRFTIIAGS</sequence>
<reference evidence="1" key="2">
    <citation type="submission" date="2019-01" db="UniProtKB">
        <authorList>
            <consortium name="EnsemblPlants"/>
        </authorList>
    </citation>
    <scope>IDENTIFICATION</scope>
    <source>
        <strain evidence="1">cv. Heinz 1706</strain>
    </source>
</reference>
<evidence type="ECO:0000313" key="2">
    <source>
        <dbReference type="Proteomes" id="UP000004994"/>
    </source>
</evidence>
<reference evidence="1" key="1">
    <citation type="journal article" date="2012" name="Nature">
        <title>The tomato genome sequence provides insights into fleshy fruit evolution.</title>
        <authorList>
            <consortium name="Tomato Genome Consortium"/>
        </authorList>
    </citation>
    <scope>NUCLEOTIDE SEQUENCE [LARGE SCALE GENOMIC DNA]</scope>
    <source>
        <strain evidence="1">cv. Heinz 1706</strain>
    </source>
</reference>
<dbReference type="PaxDb" id="4081-Solyc01g057820.1.1"/>
<dbReference type="PANTHER" id="PTHR47150">
    <property type="entry name" value="OS12G0169200 PROTEIN"/>
    <property type="match status" value="1"/>
</dbReference>
<proteinExistence type="predicted"/>
<dbReference type="Pfam" id="PF04827">
    <property type="entry name" value="Plant_tran"/>
    <property type="match status" value="1"/>
</dbReference>
<keyword evidence="2" id="KW-1185">Reference proteome</keyword>
<name>A0A3Q7EEV3_SOLLC</name>